<name>A0A218NM75_9ARCH</name>
<gene>
    <name evidence="1" type="ORF">Mia14_0247</name>
</gene>
<evidence type="ECO:0000313" key="1">
    <source>
        <dbReference type="EMBL" id="ASI13579.1"/>
    </source>
</evidence>
<dbReference type="KEGG" id="marh:Mia14_0247"/>
<reference evidence="1 2" key="1">
    <citation type="journal article" date="2017" name="Nat. Commun.">
        <title>'ARMAN' archaea depend on association with euryarchaeal host in culture and in situ.</title>
        <authorList>
            <person name="Golyshina O."/>
            <person name="Toshchakov S."/>
            <person name="Makarova K."/>
            <person name="Gavrilov S."/>
            <person name="Korzhenkov A."/>
            <person name="La Cono V."/>
            <person name="Arcadi E."/>
            <person name="Nechitaylo T."/>
            <person name="Ferrer M."/>
            <person name="Kublanov I."/>
            <person name="Wolf Y."/>
            <person name="Yakimov M."/>
            <person name="Golyshin P."/>
            <person name="Slesarev A."/>
            <person name="Kozyavkin S."/>
        </authorList>
    </citation>
    <scope>NUCLEOTIDE SEQUENCE [LARGE SCALE GENOMIC DNA]</scope>
    <source>
        <strain evidence="1 2">Mia14</strain>
    </source>
</reference>
<accession>A0A218NM75</accession>
<organism evidence="1 2">
    <name type="scientific">Candidatus Mancarchaeum acidiphilum</name>
    <dbReference type="NCBI Taxonomy" id="1920749"/>
    <lineage>
        <taxon>Archaea</taxon>
        <taxon>Candidatus Micrarchaeota</taxon>
        <taxon>Candidatus Mancarchaeum</taxon>
    </lineage>
</organism>
<keyword evidence="2" id="KW-1185">Reference proteome</keyword>
<evidence type="ECO:0000313" key="2">
    <source>
        <dbReference type="Proteomes" id="UP000197679"/>
    </source>
</evidence>
<dbReference type="InterPro" id="IPR021770">
    <property type="entry name" value="DUF3335"/>
</dbReference>
<proteinExistence type="predicted"/>
<protein>
    <submittedName>
        <fullName evidence="1">Peptidase C39-like superfamily protein</fullName>
    </submittedName>
</protein>
<dbReference type="AlphaFoldDB" id="A0A218NM75"/>
<sequence length="232" mass="26303">MKKTVPTAEKKIVKKSKLFEIPIYSQSEDFTSSAASVMMVLKYLNKDYKMLKEDEFSIWNETVYGSVWHGSRYGIAYALAKRGAKPYIVSSNIKDLGYERKIAVYEGINLDALQSAFDEIKTKIKDYEVKEVKGNVTINTIKRYMSDNQIPIVLVNANVLNSTVSPNGSPQWVVIKGYDEDTFYINDSYSGITLIMEPEMLTKSLGYEGEYYMILVKAKKISSKPTKASKSK</sequence>
<dbReference type="EMBL" id="CP019964">
    <property type="protein sequence ID" value="ASI13579.1"/>
    <property type="molecule type" value="Genomic_DNA"/>
</dbReference>
<dbReference type="Proteomes" id="UP000197679">
    <property type="component" value="Chromosome"/>
</dbReference>
<dbReference type="Gene3D" id="3.90.70.10">
    <property type="entry name" value="Cysteine proteinases"/>
    <property type="match status" value="1"/>
</dbReference>
<dbReference type="OrthoDB" id="378762at2157"/>
<dbReference type="RefSeq" id="WP_088819742.1">
    <property type="nucleotide sequence ID" value="NZ_CP019964.1"/>
</dbReference>
<dbReference type="GeneID" id="33313805"/>
<dbReference type="Pfam" id="PF11814">
    <property type="entry name" value="DUF3335"/>
    <property type="match status" value="1"/>
</dbReference>